<evidence type="ECO:0000313" key="6">
    <source>
        <dbReference type="EMBL" id="HGD13334.1"/>
    </source>
</evidence>
<gene>
    <name evidence="6" type="ORF">ENX16_04570</name>
</gene>
<protein>
    <submittedName>
        <fullName evidence="6">Heterodisulfide reductase</fullName>
    </submittedName>
</protein>
<evidence type="ECO:0000256" key="3">
    <source>
        <dbReference type="ARBA" id="ARBA00023002"/>
    </source>
</evidence>
<dbReference type="PROSITE" id="PS00198">
    <property type="entry name" value="4FE4S_FER_1"/>
    <property type="match status" value="1"/>
</dbReference>
<keyword evidence="4" id="KW-0408">Iron</keyword>
<keyword evidence="2" id="KW-0479">Metal-binding</keyword>
<proteinExistence type="predicted"/>
<dbReference type="InterPro" id="IPR051460">
    <property type="entry name" value="HdrC_iron-sulfur_subunit"/>
</dbReference>
<reference evidence="6" key="1">
    <citation type="journal article" date="2020" name="mSystems">
        <title>Genome- and Community-Level Interaction Insights into Carbon Utilization and Element Cycling Functions of Hydrothermarchaeota in Hydrothermal Sediment.</title>
        <authorList>
            <person name="Zhou Z."/>
            <person name="Liu Y."/>
            <person name="Xu W."/>
            <person name="Pan J."/>
            <person name="Luo Z.H."/>
            <person name="Li M."/>
        </authorList>
    </citation>
    <scope>NUCLEOTIDE SEQUENCE [LARGE SCALE GENOMIC DNA]</scope>
    <source>
        <strain evidence="6">SpSt-914</strain>
    </source>
</reference>
<accession>A0A7V3PTP9</accession>
<keyword evidence="3" id="KW-0560">Oxidoreductase</keyword>
<keyword evidence="5" id="KW-0411">Iron-sulfur</keyword>
<dbReference type="Pfam" id="PF13534">
    <property type="entry name" value="Fer4_17"/>
    <property type="match status" value="1"/>
</dbReference>
<dbReference type="GO" id="GO:0046872">
    <property type="term" value="F:metal ion binding"/>
    <property type="evidence" value="ECO:0007669"/>
    <property type="project" value="UniProtKB-KW"/>
</dbReference>
<keyword evidence="1" id="KW-0004">4Fe-4S</keyword>
<dbReference type="Gene3D" id="1.10.1060.10">
    <property type="entry name" value="Alpha-helical ferredoxin"/>
    <property type="match status" value="1"/>
</dbReference>
<dbReference type="GO" id="GO:0016491">
    <property type="term" value="F:oxidoreductase activity"/>
    <property type="evidence" value="ECO:0007669"/>
    <property type="project" value="UniProtKB-KW"/>
</dbReference>
<evidence type="ECO:0000256" key="5">
    <source>
        <dbReference type="ARBA" id="ARBA00023014"/>
    </source>
</evidence>
<organism evidence="6">
    <name type="scientific">candidate division WOR-3 bacterium</name>
    <dbReference type="NCBI Taxonomy" id="2052148"/>
    <lineage>
        <taxon>Bacteria</taxon>
        <taxon>Bacteria division WOR-3</taxon>
    </lineage>
</organism>
<dbReference type="GO" id="GO:0005886">
    <property type="term" value="C:plasma membrane"/>
    <property type="evidence" value="ECO:0007669"/>
    <property type="project" value="TreeGrafter"/>
</dbReference>
<evidence type="ECO:0000256" key="4">
    <source>
        <dbReference type="ARBA" id="ARBA00023004"/>
    </source>
</evidence>
<dbReference type="InterPro" id="IPR009051">
    <property type="entry name" value="Helical_ferredxn"/>
</dbReference>
<dbReference type="GO" id="GO:0051539">
    <property type="term" value="F:4 iron, 4 sulfur cluster binding"/>
    <property type="evidence" value="ECO:0007669"/>
    <property type="project" value="UniProtKB-KW"/>
</dbReference>
<sequence length="130" mass="14192">MNSAASDSLLSRIEELSGQRVMDCYQCGCCTAGCPIGELMDPPPSKAIRLLQLGRPEELLASEGIWLCASCLVCGSRCPRNVDYARIAEACRAIVLRAKRSVIDPDKVTEPDLQDVPQQAFIASFRKFSV</sequence>
<evidence type="ECO:0000256" key="1">
    <source>
        <dbReference type="ARBA" id="ARBA00022485"/>
    </source>
</evidence>
<name>A0A7V3PTP9_UNCW3</name>
<dbReference type="PANTHER" id="PTHR43255">
    <property type="entry name" value="IRON-SULFUR-BINDING OXIDOREDUCTASE FADF-RELATED-RELATED"/>
    <property type="match status" value="1"/>
</dbReference>
<comment type="caution">
    <text evidence="6">The sequence shown here is derived from an EMBL/GenBank/DDBJ whole genome shotgun (WGS) entry which is preliminary data.</text>
</comment>
<dbReference type="InterPro" id="IPR017900">
    <property type="entry name" value="4Fe4S_Fe_S_CS"/>
</dbReference>
<evidence type="ECO:0000256" key="2">
    <source>
        <dbReference type="ARBA" id="ARBA00022723"/>
    </source>
</evidence>
<dbReference type="PANTHER" id="PTHR43255:SF1">
    <property type="entry name" value="IRON-SULFUR-BINDING OXIDOREDUCTASE FADF-RELATED"/>
    <property type="match status" value="1"/>
</dbReference>
<dbReference type="AlphaFoldDB" id="A0A7V3PTP9"/>
<dbReference type="EMBL" id="DTMZ01000102">
    <property type="protein sequence ID" value="HGD13334.1"/>
    <property type="molecule type" value="Genomic_DNA"/>
</dbReference>
<dbReference type="SUPFAM" id="SSF46548">
    <property type="entry name" value="alpha-helical ferredoxin"/>
    <property type="match status" value="1"/>
</dbReference>